<feature type="signal peptide" evidence="1">
    <location>
        <begin position="1"/>
        <end position="20"/>
    </location>
</feature>
<name>A0A4R6PS09_NOCIG</name>
<dbReference type="EMBL" id="SNXK01000002">
    <property type="protein sequence ID" value="TDP39822.1"/>
    <property type="molecule type" value="Genomic_DNA"/>
</dbReference>
<feature type="domain" description="DUF7373" evidence="3">
    <location>
        <begin position="250"/>
        <end position="394"/>
    </location>
</feature>
<dbReference type="PROSITE" id="PS51257">
    <property type="entry name" value="PROKAR_LIPOPROTEIN"/>
    <property type="match status" value="1"/>
</dbReference>
<protein>
    <recommendedName>
        <fullName evidence="6">PknH-like protein</fullName>
    </recommendedName>
</protein>
<reference evidence="4 5" key="1">
    <citation type="submission" date="2019-03" db="EMBL/GenBank/DDBJ databases">
        <title>Genomic Encyclopedia of Type Strains, Phase IV (KMG-IV): sequencing the most valuable type-strain genomes for metagenomic binning, comparative biology and taxonomic classification.</title>
        <authorList>
            <person name="Goeker M."/>
        </authorList>
    </citation>
    <scope>NUCLEOTIDE SEQUENCE [LARGE SCALE GENOMIC DNA]</scope>
    <source>
        <strain evidence="4 5">DSM 44496</strain>
    </source>
</reference>
<sequence length="399" mass="43838">MRLNVRLFAALVAVGTVVTACGSDTVVQPVPIVDLNQLDTGNYQSTPRDPGVARADDTGEALEAIRLGTAVPLPYDVDPSYGFQRLNTPQVRTTSKIPGSMTKIDEEAFPELTKGLIVGWKTSGERRIQPFLGRQAWIYVYRFGTADEAATAARKISEKQLERNPGSSVEIPGFPGARSNWAGYAVDSWLSQDAMVYGVRLEDPMTEPPDAIAAIEFIKKAYIKIDEMLDSYTPTPEEKMAELPIDTDEMLSRTLPSSRDNWVGPLPEGAVEPAQASLIRDKRPGTTKPAFIDAGVDLVSNEGSVARVYRAKDSDAAQRLLVALTEPQTDVLKAVEGPRNLPGARCFDRRDPKASATSYPPVCYVTFDRYLARTTSYNIQDLYQRTAAQYKLLAVDRGR</sequence>
<evidence type="ECO:0000256" key="1">
    <source>
        <dbReference type="SAM" id="SignalP"/>
    </source>
</evidence>
<gene>
    <name evidence="4" type="ORF">DFR75_102541</name>
</gene>
<proteinExistence type="predicted"/>
<keyword evidence="1" id="KW-0732">Signal</keyword>
<feature type="chain" id="PRO_5039599427" description="PknH-like protein" evidence="1">
    <location>
        <begin position="21"/>
        <end position="399"/>
    </location>
</feature>
<evidence type="ECO:0008006" key="6">
    <source>
        <dbReference type="Google" id="ProtNLM"/>
    </source>
</evidence>
<organism evidence="4 5">
    <name type="scientific">Nocardia ignorata</name>
    <dbReference type="NCBI Taxonomy" id="145285"/>
    <lineage>
        <taxon>Bacteria</taxon>
        <taxon>Bacillati</taxon>
        <taxon>Actinomycetota</taxon>
        <taxon>Actinomycetes</taxon>
        <taxon>Mycobacteriales</taxon>
        <taxon>Nocardiaceae</taxon>
        <taxon>Nocardia</taxon>
    </lineage>
</organism>
<dbReference type="Proteomes" id="UP000295087">
    <property type="component" value="Unassembled WGS sequence"/>
</dbReference>
<evidence type="ECO:0000313" key="4">
    <source>
        <dbReference type="EMBL" id="TDP39822.1"/>
    </source>
</evidence>
<dbReference type="Pfam" id="PF24088">
    <property type="entry name" value="DUF7373"/>
    <property type="match status" value="1"/>
</dbReference>
<dbReference type="InterPro" id="IPR056463">
    <property type="entry name" value="DUF7373_C"/>
</dbReference>
<keyword evidence="5" id="KW-1185">Reference proteome</keyword>
<evidence type="ECO:0000313" key="5">
    <source>
        <dbReference type="Proteomes" id="UP000295087"/>
    </source>
</evidence>
<dbReference type="InterPro" id="IPR055797">
    <property type="entry name" value="DUF7373"/>
</dbReference>
<comment type="caution">
    <text evidence="4">The sequence shown here is derived from an EMBL/GenBank/DDBJ whole genome shotgun (WGS) entry which is preliminary data.</text>
</comment>
<evidence type="ECO:0000259" key="2">
    <source>
        <dbReference type="Pfam" id="PF24088"/>
    </source>
</evidence>
<dbReference type="RefSeq" id="WP_133733975.1">
    <property type="nucleotide sequence ID" value="NZ_SNXK01000002.1"/>
</dbReference>
<accession>A0A4R6PS09</accession>
<dbReference type="AlphaFoldDB" id="A0A4R6PS09"/>
<feature type="domain" description="DUF7373" evidence="2">
    <location>
        <begin position="52"/>
        <end position="245"/>
    </location>
</feature>
<evidence type="ECO:0000259" key="3">
    <source>
        <dbReference type="Pfam" id="PF24092"/>
    </source>
</evidence>
<dbReference type="Pfam" id="PF24092">
    <property type="entry name" value="DUF7373_C"/>
    <property type="match status" value="1"/>
</dbReference>